<name>A0ABN1RV96_9ACTN</name>
<gene>
    <name evidence="3" type="ORF">GCM10009550_63950</name>
</gene>
<evidence type="ECO:0000256" key="2">
    <source>
        <dbReference type="SAM" id="SignalP"/>
    </source>
</evidence>
<dbReference type="Proteomes" id="UP001500665">
    <property type="component" value="Unassembled WGS sequence"/>
</dbReference>
<keyword evidence="2" id="KW-0732">Signal</keyword>
<dbReference type="RefSeq" id="WP_344245163.1">
    <property type="nucleotide sequence ID" value="NZ_BAAAHH010000036.1"/>
</dbReference>
<accession>A0ABN1RV96</accession>
<proteinExistence type="predicted"/>
<evidence type="ECO:0000313" key="4">
    <source>
        <dbReference type="Proteomes" id="UP001500665"/>
    </source>
</evidence>
<evidence type="ECO:0000313" key="3">
    <source>
        <dbReference type="EMBL" id="GAA0964928.1"/>
    </source>
</evidence>
<reference evidence="3 4" key="1">
    <citation type="journal article" date="2019" name="Int. J. Syst. Evol. Microbiol.">
        <title>The Global Catalogue of Microorganisms (GCM) 10K type strain sequencing project: providing services to taxonomists for standard genome sequencing and annotation.</title>
        <authorList>
            <consortium name="The Broad Institute Genomics Platform"/>
            <consortium name="The Broad Institute Genome Sequencing Center for Infectious Disease"/>
            <person name="Wu L."/>
            <person name="Ma J."/>
        </authorList>
    </citation>
    <scope>NUCLEOTIDE SEQUENCE [LARGE SCALE GENOMIC DNA]</scope>
    <source>
        <strain evidence="3 4">JCM 10696</strain>
    </source>
</reference>
<protein>
    <submittedName>
        <fullName evidence="3">Uncharacterized protein</fullName>
    </submittedName>
</protein>
<keyword evidence="4" id="KW-1185">Reference proteome</keyword>
<sequence>MLKETLGAAVLGMTLASAPGSATAAAERTASAETAEAASAARREALTVRIDTDRRGRWGAVRIRVREAIDREPARGVQACLQMRRWGGWRTVDCERTDWRGRADWSVRAGHHSVYRVHVRGSWRYYPYYSDNFRIRGHRNWWDEGRDNGRDWDDGRDWDNGRDWENGRDDDRRR</sequence>
<feature type="region of interest" description="Disordered" evidence="1">
    <location>
        <begin position="149"/>
        <end position="174"/>
    </location>
</feature>
<comment type="caution">
    <text evidence="3">The sequence shown here is derived from an EMBL/GenBank/DDBJ whole genome shotgun (WGS) entry which is preliminary data.</text>
</comment>
<feature type="chain" id="PRO_5047201869" evidence="2">
    <location>
        <begin position="25"/>
        <end position="174"/>
    </location>
</feature>
<organism evidence="3 4">
    <name type="scientific">Actinocorallia libanotica</name>
    <dbReference type="NCBI Taxonomy" id="46162"/>
    <lineage>
        <taxon>Bacteria</taxon>
        <taxon>Bacillati</taxon>
        <taxon>Actinomycetota</taxon>
        <taxon>Actinomycetes</taxon>
        <taxon>Streptosporangiales</taxon>
        <taxon>Thermomonosporaceae</taxon>
        <taxon>Actinocorallia</taxon>
    </lineage>
</organism>
<feature type="signal peptide" evidence="2">
    <location>
        <begin position="1"/>
        <end position="24"/>
    </location>
</feature>
<evidence type="ECO:0000256" key="1">
    <source>
        <dbReference type="SAM" id="MobiDB-lite"/>
    </source>
</evidence>
<dbReference type="EMBL" id="BAAAHH010000036">
    <property type="protein sequence ID" value="GAA0964928.1"/>
    <property type="molecule type" value="Genomic_DNA"/>
</dbReference>